<accession>A0A382PW86</accession>
<keyword evidence="10" id="KW-0521">NADP</keyword>
<dbReference type="InterPro" id="IPR003170">
    <property type="entry name" value="MurB"/>
</dbReference>
<dbReference type="AlphaFoldDB" id="A0A382PW86"/>
<keyword evidence="8" id="KW-0285">Flavoprotein</keyword>
<keyword evidence="13" id="KW-0560">Oxidoreductase</keyword>
<evidence type="ECO:0000256" key="1">
    <source>
        <dbReference type="ARBA" id="ARBA00001974"/>
    </source>
</evidence>
<evidence type="ECO:0000256" key="8">
    <source>
        <dbReference type="ARBA" id="ARBA00022630"/>
    </source>
</evidence>
<comment type="subcellular location">
    <subcellularLocation>
        <location evidence="3">Cytoplasm</location>
    </subcellularLocation>
</comment>
<organism evidence="18">
    <name type="scientific">marine metagenome</name>
    <dbReference type="NCBI Taxonomy" id="408172"/>
    <lineage>
        <taxon>unclassified sequences</taxon>
        <taxon>metagenomes</taxon>
        <taxon>ecological metagenomes</taxon>
    </lineage>
</organism>
<dbReference type="GO" id="GO:0050660">
    <property type="term" value="F:flavin adenine dinucleotide binding"/>
    <property type="evidence" value="ECO:0007669"/>
    <property type="project" value="TreeGrafter"/>
</dbReference>
<protein>
    <recommendedName>
        <fullName evidence="5">UDP-N-acetylmuramate dehydrogenase</fullName>
        <ecNumber evidence="5">1.3.1.98</ecNumber>
    </recommendedName>
</protein>
<comment type="function">
    <text evidence="2">Cell wall formation.</text>
</comment>
<dbReference type="GO" id="GO:0071555">
    <property type="term" value="P:cell wall organization"/>
    <property type="evidence" value="ECO:0007669"/>
    <property type="project" value="UniProtKB-KW"/>
</dbReference>
<comment type="pathway">
    <text evidence="4">Cell wall biogenesis; peptidoglycan biosynthesis.</text>
</comment>
<evidence type="ECO:0000256" key="10">
    <source>
        <dbReference type="ARBA" id="ARBA00022857"/>
    </source>
</evidence>
<name>A0A382PW86_9ZZZZ</name>
<evidence type="ECO:0000259" key="17">
    <source>
        <dbReference type="Pfam" id="PF02873"/>
    </source>
</evidence>
<dbReference type="HAMAP" id="MF_00037">
    <property type="entry name" value="MurB"/>
    <property type="match status" value="1"/>
</dbReference>
<evidence type="ECO:0000256" key="12">
    <source>
        <dbReference type="ARBA" id="ARBA00022984"/>
    </source>
</evidence>
<evidence type="ECO:0000256" key="14">
    <source>
        <dbReference type="ARBA" id="ARBA00023306"/>
    </source>
</evidence>
<evidence type="ECO:0000256" key="11">
    <source>
        <dbReference type="ARBA" id="ARBA00022960"/>
    </source>
</evidence>
<keyword evidence="15" id="KW-0961">Cell wall biogenesis/degradation</keyword>
<reference evidence="18" key="1">
    <citation type="submission" date="2018-05" db="EMBL/GenBank/DDBJ databases">
        <authorList>
            <person name="Lanie J.A."/>
            <person name="Ng W.-L."/>
            <person name="Kazmierczak K.M."/>
            <person name="Andrzejewski T.M."/>
            <person name="Davidsen T.M."/>
            <person name="Wayne K.J."/>
            <person name="Tettelin H."/>
            <person name="Glass J.I."/>
            <person name="Rusch D."/>
            <person name="Podicherti R."/>
            <person name="Tsui H.-C.T."/>
            <person name="Winkler M.E."/>
        </authorList>
    </citation>
    <scope>NUCLEOTIDE SEQUENCE</scope>
</reference>
<dbReference type="Gene3D" id="3.90.78.10">
    <property type="entry name" value="UDP-N-acetylenolpyruvoylglucosamine reductase, C-terminal domain"/>
    <property type="match status" value="1"/>
</dbReference>
<dbReference type="PANTHER" id="PTHR21071:SF4">
    <property type="entry name" value="UDP-N-ACETYLENOLPYRUVOYLGLUCOSAMINE REDUCTASE"/>
    <property type="match status" value="1"/>
</dbReference>
<dbReference type="PANTHER" id="PTHR21071">
    <property type="entry name" value="UDP-N-ACETYLENOLPYRUVOYLGLUCOSAMINE REDUCTASE"/>
    <property type="match status" value="1"/>
</dbReference>
<feature type="domain" description="UDP-N-acetylenolpyruvoylglucosamine reductase C-terminal" evidence="17">
    <location>
        <begin position="60"/>
        <end position="159"/>
    </location>
</feature>
<dbReference type="GO" id="GO:0008762">
    <property type="term" value="F:UDP-N-acetylmuramate dehydrogenase activity"/>
    <property type="evidence" value="ECO:0007669"/>
    <property type="project" value="UniProtKB-EC"/>
</dbReference>
<dbReference type="UniPathway" id="UPA00219"/>
<evidence type="ECO:0000256" key="15">
    <source>
        <dbReference type="ARBA" id="ARBA00023316"/>
    </source>
</evidence>
<dbReference type="GO" id="GO:0051301">
    <property type="term" value="P:cell division"/>
    <property type="evidence" value="ECO:0007669"/>
    <property type="project" value="UniProtKB-KW"/>
</dbReference>
<evidence type="ECO:0000313" key="18">
    <source>
        <dbReference type="EMBL" id="SVC77050.1"/>
    </source>
</evidence>
<dbReference type="Gene3D" id="3.30.465.10">
    <property type="match status" value="1"/>
</dbReference>
<evidence type="ECO:0000256" key="2">
    <source>
        <dbReference type="ARBA" id="ARBA00003921"/>
    </source>
</evidence>
<dbReference type="Pfam" id="PF02873">
    <property type="entry name" value="MurB_C"/>
    <property type="match status" value="1"/>
</dbReference>
<evidence type="ECO:0000256" key="3">
    <source>
        <dbReference type="ARBA" id="ARBA00004496"/>
    </source>
</evidence>
<keyword evidence="7" id="KW-0132">Cell division</keyword>
<evidence type="ECO:0000256" key="7">
    <source>
        <dbReference type="ARBA" id="ARBA00022618"/>
    </source>
</evidence>
<evidence type="ECO:0000256" key="13">
    <source>
        <dbReference type="ARBA" id="ARBA00023002"/>
    </source>
</evidence>
<dbReference type="SUPFAM" id="SSF56194">
    <property type="entry name" value="Uridine diphospho-N-Acetylenolpyruvylglucosamine reductase, MurB, C-terminal domain"/>
    <property type="match status" value="1"/>
</dbReference>
<keyword evidence="12" id="KW-0573">Peptidoglycan synthesis</keyword>
<evidence type="ECO:0000256" key="6">
    <source>
        <dbReference type="ARBA" id="ARBA00022490"/>
    </source>
</evidence>
<dbReference type="InterPro" id="IPR036635">
    <property type="entry name" value="MurB_C_sf"/>
</dbReference>
<dbReference type="GO" id="GO:0009252">
    <property type="term" value="P:peptidoglycan biosynthetic process"/>
    <property type="evidence" value="ECO:0007669"/>
    <property type="project" value="UniProtKB-UniPathway"/>
</dbReference>
<proteinExistence type="inferred from homology"/>
<dbReference type="EMBL" id="UINC01109904">
    <property type="protein sequence ID" value="SVC77050.1"/>
    <property type="molecule type" value="Genomic_DNA"/>
</dbReference>
<comment type="cofactor">
    <cofactor evidence="1">
        <name>FAD</name>
        <dbReference type="ChEBI" id="CHEBI:57692"/>
    </cofactor>
</comment>
<evidence type="ECO:0000256" key="4">
    <source>
        <dbReference type="ARBA" id="ARBA00004752"/>
    </source>
</evidence>
<dbReference type="GO" id="GO:0005829">
    <property type="term" value="C:cytosol"/>
    <property type="evidence" value="ECO:0007669"/>
    <property type="project" value="TreeGrafter"/>
</dbReference>
<evidence type="ECO:0000256" key="16">
    <source>
        <dbReference type="ARBA" id="ARBA00048914"/>
    </source>
</evidence>
<keyword evidence="6" id="KW-0963">Cytoplasm</keyword>
<dbReference type="NCBIfam" id="TIGR00179">
    <property type="entry name" value="murB"/>
    <property type="match status" value="1"/>
</dbReference>
<keyword evidence="11" id="KW-0133">Cell shape</keyword>
<comment type="catalytic activity">
    <reaction evidence="16">
        <text>UDP-N-acetyl-alpha-D-muramate + NADP(+) = UDP-N-acetyl-3-O-(1-carboxyvinyl)-alpha-D-glucosamine + NADPH + H(+)</text>
        <dbReference type="Rhea" id="RHEA:12248"/>
        <dbReference type="ChEBI" id="CHEBI:15378"/>
        <dbReference type="ChEBI" id="CHEBI:57783"/>
        <dbReference type="ChEBI" id="CHEBI:58349"/>
        <dbReference type="ChEBI" id="CHEBI:68483"/>
        <dbReference type="ChEBI" id="CHEBI:70757"/>
        <dbReference type="EC" id="1.3.1.98"/>
    </reaction>
</comment>
<feature type="non-terminal residue" evidence="18">
    <location>
        <position position="1"/>
    </location>
</feature>
<evidence type="ECO:0000256" key="5">
    <source>
        <dbReference type="ARBA" id="ARBA00012518"/>
    </source>
</evidence>
<evidence type="ECO:0000256" key="9">
    <source>
        <dbReference type="ARBA" id="ARBA00022827"/>
    </source>
</evidence>
<sequence>KFCISKYLLSVQVLDTKNLSIYKLNKENLIFKYRFSSFQLNKLTILKANFMFKINKNIKKITAKTKQNLKNKTNMQPYHLPSFGSVFKNPTDNYAGRLIEEVGLKGFSIGGAQVSNMHSNFIVNNGNATSEEIYQLITVIQQKVLQKKGIFLHPEVRMIGY</sequence>
<gene>
    <name evidence="18" type="ORF">METZ01_LOCUS329904</name>
</gene>
<keyword evidence="14" id="KW-0131">Cell cycle</keyword>
<dbReference type="EC" id="1.3.1.98" evidence="5"/>
<dbReference type="InterPro" id="IPR011601">
    <property type="entry name" value="MurB_C"/>
</dbReference>
<dbReference type="InterPro" id="IPR016169">
    <property type="entry name" value="FAD-bd_PCMH_sub2"/>
</dbReference>
<keyword evidence="9" id="KW-0274">FAD</keyword>
<dbReference type="GO" id="GO:0008360">
    <property type="term" value="P:regulation of cell shape"/>
    <property type="evidence" value="ECO:0007669"/>
    <property type="project" value="UniProtKB-KW"/>
</dbReference>